<feature type="region of interest" description="Disordered" evidence="1">
    <location>
        <begin position="1"/>
        <end position="20"/>
    </location>
</feature>
<name>A0ABR0GK65_9PEZI</name>
<proteinExistence type="predicted"/>
<keyword evidence="3" id="KW-1185">Reference proteome</keyword>
<dbReference type="Proteomes" id="UP001323405">
    <property type="component" value="Unassembled WGS sequence"/>
</dbReference>
<sequence length="104" mass="11380">MNRRFGGRGGIGGFDRGDGDGVRDLATVVWLVVDIRDQVLLFAPKRTGSLGESLDAYTCLAGYLNTRRRQPGNTHRTTTLCNHPKLTLVTTAHPVLSTEKKASR</sequence>
<organism evidence="2 3">
    <name type="scientific">Podospora pseudocomata</name>
    <dbReference type="NCBI Taxonomy" id="2093779"/>
    <lineage>
        <taxon>Eukaryota</taxon>
        <taxon>Fungi</taxon>
        <taxon>Dikarya</taxon>
        <taxon>Ascomycota</taxon>
        <taxon>Pezizomycotina</taxon>
        <taxon>Sordariomycetes</taxon>
        <taxon>Sordariomycetidae</taxon>
        <taxon>Sordariales</taxon>
        <taxon>Podosporaceae</taxon>
        <taxon>Podospora</taxon>
    </lineage>
</organism>
<evidence type="ECO:0000313" key="3">
    <source>
        <dbReference type="Proteomes" id="UP001323405"/>
    </source>
</evidence>
<dbReference type="GeneID" id="87903185"/>
<evidence type="ECO:0000256" key="1">
    <source>
        <dbReference type="SAM" id="MobiDB-lite"/>
    </source>
</evidence>
<dbReference type="EMBL" id="JAFFHA010000005">
    <property type="protein sequence ID" value="KAK4656089.1"/>
    <property type="molecule type" value="Genomic_DNA"/>
</dbReference>
<evidence type="ECO:0000313" key="2">
    <source>
        <dbReference type="EMBL" id="KAK4656089.1"/>
    </source>
</evidence>
<dbReference type="RefSeq" id="XP_062745064.1">
    <property type="nucleotide sequence ID" value="XM_062883553.1"/>
</dbReference>
<comment type="caution">
    <text evidence="2">The sequence shown here is derived from an EMBL/GenBank/DDBJ whole genome shotgun (WGS) entry which is preliminary data.</text>
</comment>
<accession>A0ABR0GK65</accession>
<gene>
    <name evidence="2" type="ORF">QC762_0056800</name>
</gene>
<protein>
    <submittedName>
        <fullName evidence="2">Uncharacterized protein</fullName>
    </submittedName>
</protein>
<reference evidence="2 3" key="1">
    <citation type="journal article" date="2023" name="bioRxiv">
        <title>High-quality genome assemblies of four members of thePodospora anserinaspecies complex.</title>
        <authorList>
            <person name="Ament-Velasquez S.L."/>
            <person name="Vogan A.A."/>
            <person name="Wallerman O."/>
            <person name="Hartmann F."/>
            <person name="Gautier V."/>
            <person name="Silar P."/>
            <person name="Giraud T."/>
            <person name="Johannesson H."/>
        </authorList>
    </citation>
    <scope>NUCLEOTIDE SEQUENCE [LARGE SCALE GENOMIC DNA]</scope>
    <source>
        <strain evidence="2 3">CBS 415.72m</strain>
    </source>
</reference>